<dbReference type="SMART" id="SM00327">
    <property type="entry name" value="VWA"/>
    <property type="match status" value="1"/>
</dbReference>
<evidence type="ECO:0000313" key="5">
    <source>
        <dbReference type="EMBL" id="MEB4592890.1"/>
    </source>
</evidence>
<dbReference type="InterPro" id="IPR036465">
    <property type="entry name" value="vWFA_dom_sf"/>
</dbReference>
<feature type="compositionally biased region" description="Low complexity" evidence="2">
    <location>
        <begin position="456"/>
        <end position="529"/>
    </location>
</feature>
<dbReference type="PROSITE" id="PS50005">
    <property type="entry name" value="TPR"/>
    <property type="match status" value="1"/>
</dbReference>
<keyword evidence="6" id="KW-1185">Reference proteome</keyword>
<dbReference type="Pfam" id="PF13414">
    <property type="entry name" value="TPR_11"/>
    <property type="match status" value="1"/>
</dbReference>
<dbReference type="EMBL" id="JAYMYJ010000145">
    <property type="protein sequence ID" value="MEB4592890.1"/>
    <property type="molecule type" value="Genomic_DNA"/>
</dbReference>
<comment type="caution">
    <text evidence="5">The sequence shown here is derived from an EMBL/GenBank/DDBJ whole genome shotgun (WGS) entry which is preliminary data.</text>
</comment>
<dbReference type="InterPro" id="IPR050768">
    <property type="entry name" value="UPF0353/GerABKA_families"/>
</dbReference>
<evidence type="ECO:0000256" key="3">
    <source>
        <dbReference type="SAM" id="Phobius"/>
    </source>
</evidence>
<feature type="region of interest" description="Disordered" evidence="2">
    <location>
        <begin position="454"/>
        <end position="613"/>
    </location>
</feature>
<feature type="transmembrane region" description="Helical" evidence="3">
    <location>
        <begin position="6"/>
        <end position="27"/>
    </location>
</feature>
<feature type="domain" description="VWFA" evidence="4">
    <location>
        <begin position="92"/>
        <end position="295"/>
    </location>
</feature>
<evidence type="ECO:0000256" key="2">
    <source>
        <dbReference type="SAM" id="MobiDB-lite"/>
    </source>
</evidence>
<dbReference type="Proteomes" id="UP001308005">
    <property type="component" value="Unassembled WGS sequence"/>
</dbReference>
<dbReference type="PANTHER" id="PTHR22550">
    <property type="entry name" value="SPORE GERMINATION PROTEIN"/>
    <property type="match status" value="1"/>
</dbReference>
<proteinExistence type="predicted"/>
<gene>
    <name evidence="5" type="ORF">VSS37_18065</name>
</gene>
<feature type="repeat" description="TPR" evidence="1">
    <location>
        <begin position="406"/>
        <end position="439"/>
    </location>
</feature>
<dbReference type="Gene3D" id="1.25.40.10">
    <property type="entry name" value="Tetratricopeptide repeat domain"/>
    <property type="match status" value="1"/>
</dbReference>
<evidence type="ECO:0000259" key="4">
    <source>
        <dbReference type="PROSITE" id="PS50234"/>
    </source>
</evidence>
<keyword evidence="3" id="KW-1133">Transmembrane helix</keyword>
<dbReference type="RefSeq" id="WP_324697431.1">
    <property type="nucleotide sequence ID" value="NZ_JAYMYJ010000145.1"/>
</dbReference>
<dbReference type="SUPFAM" id="SSF53300">
    <property type="entry name" value="vWA-like"/>
    <property type="match status" value="1"/>
</dbReference>
<dbReference type="SUPFAM" id="SSF48452">
    <property type="entry name" value="TPR-like"/>
    <property type="match status" value="1"/>
</dbReference>
<reference evidence="5 6" key="2">
    <citation type="submission" date="2024-01" db="EMBL/GenBank/DDBJ databases">
        <authorList>
            <person name="Xie X."/>
        </authorList>
    </citation>
    <scope>NUCLEOTIDE SEQUENCE [LARGE SCALE GENOMIC DNA]</scope>
    <source>
        <strain evidence="5">SCUT-1</strain>
    </source>
</reference>
<dbReference type="InterPro" id="IPR019734">
    <property type="entry name" value="TPR_rpt"/>
</dbReference>
<organism evidence="5 6">
    <name type="scientific">Candidatus Thiothrix phosphatis</name>
    <dbReference type="NCBI Taxonomy" id="3112415"/>
    <lineage>
        <taxon>Bacteria</taxon>
        <taxon>Pseudomonadati</taxon>
        <taxon>Pseudomonadota</taxon>
        <taxon>Gammaproteobacteria</taxon>
        <taxon>Thiotrichales</taxon>
        <taxon>Thiotrichaceae</taxon>
        <taxon>Thiothrix</taxon>
    </lineage>
</organism>
<dbReference type="PANTHER" id="PTHR22550:SF14">
    <property type="entry name" value="VWFA DOMAIN-CONTAINING PROTEIN"/>
    <property type="match status" value="1"/>
</dbReference>
<dbReference type="InterPro" id="IPR011990">
    <property type="entry name" value="TPR-like_helical_dom_sf"/>
</dbReference>
<dbReference type="PROSITE" id="PS50234">
    <property type="entry name" value="VWFA"/>
    <property type="match status" value="1"/>
</dbReference>
<reference evidence="6" key="1">
    <citation type="submission" date="2023-07" db="EMBL/GenBank/DDBJ databases">
        <title>The carbon used by Thiothrix.</title>
        <authorList>
            <person name="Chen L."/>
        </authorList>
    </citation>
    <scope>NUCLEOTIDE SEQUENCE [LARGE SCALE GENOMIC DNA]</scope>
</reference>
<keyword evidence="1" id="KW-0802">TPR repeat</keyword>
<dbReference type="PROSITE" id="PS50293">
    <property type="entry name" value="TPR_REGION"/>
    <property type="match status" value="1"/>
</dbReference>
<accession>A0ABU6D1F6</accession>
<dbReference type="Pfam" id="PF13519">
    <property type="entry name" value="VWA_2"/>
    <property type="match status" value="1"/>
</dbReference>
<dbReference type="Gene3D" id="3.40.50.410">
    <property type="entry name" value="von Willebrand factor, type A domain"/>
    <property type="match status" value="1"/>
</dbReference>
<name>A0ABU6D1F6_9GAMM</name>
<sequence length="613" mass="67321">MGDLHFLHPGWLWLLLAIPAVWGMRWLSSRRRGDWERIVDKHLMPFVLSGKADKLGWLPLAVLSLALLAAVLAMAGPAWEKREVPVFRSQQALVAAMDLSASMYAEDEKPNRLTLARFKLLDILNARQDAQNALVVFAGDAFGVTPLTDDADTIAEQVKNLTPEIMPAPGSLLAPAIQRSEELLQQAGVKKGDILLITDGASDPDAAVSAADEARGSGYSVSVLAVGTADGAPIPRPNGGFLLDSFGKTVTAKVNLDDLQKIANAGGGVFAHAALGDADLAALNAHWQAAATGKLSDAQGRQTDAWVNEGYWLVLLLLPLAALAFRRGWLGIALACVLLPQPDTSYAFGWDDLWLTPDQQAQQALDNGQPARAAQLFQEPAWKGAAAYKSGDYAAAAKEYASQQSLNGQYNYGNAQARQGKLEEAVAAYKRVLEADPNNEDARHNLEVVENALKKQQQGQQNQSSKQQQDNQQNQSGQQQQPQSGDNQQQQQGQQGKDPQQQGNPQGQQQKNQQTGQEQQQDSPQSGQQQDKDKQEQQAQQQAEQQKQQGQQNAQDKQSRNQQEDGEDPQQREQQQATEQWLRRIPDDPSGLWRRKFQYQYQQRGGQARGDEW</sequence>
<dbReference type="InterPro" id="IPR002035">
    <property type="entry name" value="VWF_A"/>
</dbReference>
<dbReference type="SMART" id="SM00028">
    <property type="entry name" value="TPR"/>
    <property type="match status" value="1"/>
</dbReference>
<keyword evidence="3" id="KW-0812">Transmembrane</keyword>
<evidence type="ECO:0000256" key="1">
    <source>
        <dbReference type="PROSITE-ProRule" id="PRU00339"/>
    </source>
</evidence>
<evidence type="ECO:0000313" key="6">
    <source>
        <dbReference type="Proteomes" id="UP001308005"/>
    </source>
</evidence>
<protein>
    <submittedName>
        <fullName evidence="5">VWA domain-containing protein</fullName>
    </submittedName>
</protein>
<feature type="transmembrane region" description="Helical" evidence="3">
    <location>
        <begin position="57"/>
        <end position="79"/>
    </location>
</feature>
<feature type="compositionally biased region" description="Low complexity" evidence="2">
    <location>
        <begin position="537"/>
        <end position="556"/>
    </location>
</feature>
<keyword evidence="3" id="KW-0472">Membrane</keyword>